<evidence type="ECO:0000313" key="3">
    <source>
        <dbReference type="EMBL" id="HDD53156.1"/>
    </source>
</evidence>
<proteinExistence type="predicted"/>
<dbReference type="Gene3D" id="3.10.350.10">
    <property type="entry name" value="LysM domain"/>
    <property type="match status" value="3"/>
</dbReference>
<feature type="compositionally biased region" description="Polar residues" evidence="1">
    <location>
        <begin position="61"/>
        <end position="73"/>
    </location>
</feature>
<dbReference type="Pfam" id="PF01476">
    <property type="entry name" value="LysM"/>
    <property type="match status" value="3"/>
</dbReference>
<dbReference type="InterPro" id="IPR018392">
    <property type="entry name" value="LysM"/>
</dbReference>
<reference evidence="3" key="1">
    <citation type="journal article" date="2020" name="mSystems">
        <title>Genome- and Community-Level Interaction Insights into Carbon Utilization and Element Cycling Functions of Hydrothermarchaeota in Hydrothermal Sediment.</title>
        <authorList>
            <person name="Zhou Z."/>
            <person name="Liu Y."/>
            <person name="Xu W."/>
            <person name="Pan J."/>
            <person name="Luo Z.H."/>
            <person name="Li M."/>
        </authorList>
    </citation>
    <scope>NUCLEOTIDE SEQUENCE [LARGE SCALE GENOMIC DNA]</scope>
    <source>
        <strain evidence="3">HyVt-115</strain>
    </source>
</reference>
<accession>A0A7C0Y995</accession>
<dbReference type="SMART" id="SM00257">
    <property type="entry name" value="LysM"/>
    <property type="match status" value="3"/>
</dbReference>
<dbReference type="PROSITE" id="PS51782">
    <property type="entry name" value="LYSM"/>
    <property type="match status" value="3"/>
</dbReference>
<sequence>MRSVIFAFFISMTILMTGCTIHHFVNRPFSPQTEKVATPKQIIPPQEKPSPSKTGGDVATTAPQDQSKDPSSNLEEELYWERLSNEELTEEVDRGSDMGISINNKVEAFLDYYSGPGRKVFLRYWQRGEKYIPLVKKILREEGLPEDLAYLPILESGYWATALSPSRALGYWQFIKSTARLYGLRIDHWVDERMDIKKSTRAAARYLRDLYNRFGSWELAIAAYNAGPGKIEKAIARTGSRNFWIMTRSRHLKKETREYVPRFMAILLLVHNPDLYKIPAVDPPSPLEYERVKVKGMVNLKRLAHLTGIRYKTLKRLNPALKKWVTPPGPSYLLKVPKGYGQKAASILSNPRYAGSLYPVPDSHGNKWIRHRLARGESLYTLARFYGVPLSTLVTVNGITNPRRIRAGRTILIPATPKKIWLARRKTRHTRKARVIKASNGERLYRVQEGDSLWRIARSFSIRVQDIKKRNGLKSTIIKPGDLLVIPKPTQVAHKTDRSPLQVSRAMLKKRGVITYRVKKGDNLWKIARSFSVEVEDLKRWNGLKKNLLHPGKTLVIYASSNGRKKSGTDRDKS</sequence>
<feature type="domain" description="LysM" evidence="2">
    <location>
        <begin position="369"/>
        <end position="413"/>
    </location>
</feature>
<evidence type="ECO:0000256" key="1">
    <source>
        <dbReference type="SAM" id="MobiDB-lite"/>
    </source>
</evidence>
<dbReference type="PANTHER" id="PTHR33734:SF22">
    <property type="entry name" value="MEMBRANE-BOUND LYTIC MUREIN TRANSGLYCOSYLASE D"/>
    <property type="match status" value="1"/>
</dbReference>
<dbReference type="CDD" id="cd00118">
    <property type="entry name" value="LysM"/>
    <property type="match status" value="2"/>
</dbReference>
<name>A0A7C0Y995_9BACT</name>
<dbReference type="Gene3D" id="1.10.530.10">
    <property type="match status" value="1"/>
</dbReference>
<dbReference type="PANTHER" id="PTHR33734">
    <property type="entry name" value="LYSM DOMAIN-CONTAINING GPI-ANCHORED PROTEIN 2"/>
    <property type="match status" value="1"/>
</dbReference>
<dbReference type="SUPFAM" id="SSF53955">
    <property type="entry name" value="Lysozyme-like"/>
    <property type="match status" value="1"/>
</dbReference>
<dbReference type="AlphaFoldDB" id="A0A7C0Y995"/>
<organism evidence="3">
    <name type="scientific">Thermosulfidibacter takaii</name>
    <dbReference type="NCBI Taxonomy" id="412593"/>
    <lineage>
        <taxon>Bacteria</taxon>
        <taxon>Pseudomonadati</taxon>
        <taxon>Thermosulfidibacterota</taxon>
        <taxon>Thermosulfidibacteria</taxon>
        <taxon>Thermosulfidibacterales</taxon>
        <taxon>Thermosulfidibacteraceae</taxon>
    </lineage>
</organism>
<evidence type="ECO:0000259" key="2">
    <source>
        <dbReference type="PROSITE" id="PS51782"/>
    </source>
</evidence>
<dbReference type="PROSITE" id="PS51257">
    <property type="entry name" value="PROKAR_LIPOPROTEIN"/>
    <property type="match status" value="1"/>
</dbReference>
<feature type="domain" description="LysM" evidence="2">
    <location>
        <begin position="443"/>
        <end position="486"/>
    </location>
</feature>
<dbReference type="GO" id="GO:0008932">
    <property type="term" value="F:lytic endotransglycosylase activity"/>
    <property type="evidence" value="ECO:0007669"/>
    <property type="project" value="TreeGrafter"/>
</dbReference>
<dbReference type="InterPro" id="IPR036779">
    <property type="entry name" value="LysM_dom_sf"/>
</dbReference>
<dbReference type="EMBL" id="DQWS01000141">
    <property type="protein sequence ID" value="HDD53156.1"/>
    <property type="molecule type" value="Genomic_DNA"/>
</dbReference>
<dbReference type="Pfam" id="PF01464">
    <property type="entry name" value="SLT"/>
    <property type="match status" value="1"/>
</dbReference>
<dbReference type="Proteomes" id="UP000885690">
    <property type="component" value="Unassembled WGS sequence"/>
</dbReference>
<dbReference type="InterPro" id="IPR023346">
    <property type="entry name" value="Lysozyme-like_dom_sf"/>
</dbReference>
<dbReference type="SUPFAM" id="SSF54106">
    <property type="entry name" value="LysM domain"/>
    <property type="match status" value="3"/>
</dbReference>
<feature type="domain" description="LysM" evidence="2">
    <location>
        <begin position="514"/>
        <end position="557"/>
    </location>
</feature>
<dbReference type="CDD" id="cd16894">
    <property type="entry name" value="MltD-like"/>
    <property type="match status" value="1"/>
</dbReference>
<dbReference type="InterPro" id="IPR008258">
    <property type="entry name" value="Transglycosylase_SLT_dom_1"/>
</dbReference>
<gene>
    <name evidence="3" type="ORF">ENF32_03720</name>
</gene>
<feature type="region of interest" description="Disordered" evidence="1">
    <location>
        <begin position="40"/>
        <end position="73"/>
    </location>
</feature>
<protein>
    <submittedName>
        <fullName evidence="3">LysM peptidoglycan-binding domain-containing protein</fullName>
    </submittedName>
</protein>
<comment type="caution">
    <text evidence="3">The sequence shown here is derived from an EMBL/GenBank/DDBJ whole genome shotgun (WGS) entry which is preliminary data.</text>
</comment>